<protein>
    <submittedName>
        <fullName evidence="1">Uncharacterized protein</fullName>
    </submittedName>
</protein>
<evidence type="ECO:0000313" key="2">
    <source>
        <dbReference type="Proteomes" id="UP000612361"/>
    </source>
</evidence>
<gene>
    <name evidence="1" type="ORF">H8K47_01395</name>
</gene>
<organism evidence="1 2">
    <name type="scientific">Undibacterium rugosum</name>
    <dbReference type="NCBI Taxonomy" id="2762291"/>
    <lineage>
        <taxon>Bacteria</taxon>
        <taxon>Pseudomonadati</taxon>
        <taxon>Pseudomonadota</taxon>
        <taxon>Betaproteobacteria</taxon>
        <taxon>Burkholderiales</taxon>
        <taxon>Oxalobacteraceae</taxon>
        <taxon>Undibacterium</taxon>
    </lineage>
</organism>
<keyword evidence="2" id="KW-1185">Reference proteome</keyword>
<name>A0A923I033_9BURK</name>
<sequence>MMFLNIAFPASSALPVAQFAISGLAVAARPLLGLGILTTMLLVFRPILSGLLRALWLSIFPKLSREERAARRTLRTAMTLNRIARDADVCSPAMAAELRAMAGRA</sequence>
<dbReference type="AlphaFoldDB" id="A0A923I033"/>
<accession>A0A923I033</accession>
<proteinExistence type="predicted"/>
<comment type="caution">
    <text evidence="1">The sequence shown here is derived from an EMBL/GenBank/DDBJ whole genome shotgun (WGS) entry which is preliminary data.</text>
</comment>
<dbReference type="RefSeq" id="WP_186879627.1">
    <property type="nucleotide sequence ID" value="NZ_JACOGG010000001.1"/>
</dbReference>
<reference evidence="1" key="1">
    <citation type="submission" date="2020-08" db="EMBL/GenBank/DDBJ databases">
        <title>Novel species isolated from subtropical streams in China.</title>
        <authorList>
            <person name="Lu H."/>
        </authorList>
    </citation>
    <scope>NUCLEOTIDE SEQUENCE</scope>
    <source>
        <strain evidence="1">CY7W</strain>
    </source>
</reference>
<dbReference type="EMBL" id="JACOGG010000001">
    <property type="protein sequence ID" value="MBC3934002.1"/>
    <property type="molecule type" value="Genomic_DNA"/>
</dbReference>
<evidence type="ECO:0000313" key="1">
    <source>
        <dbReference type="EMBL" id="MBC3934002.1"/>
    </source>
</evidence>
<dbReference type="Proteomes" id="UP000612361">
    <property type="component" value="Unassembled WGS sequence"/>
</dbReference>